<sequence length="121" mass="13648">MKTALISGGLGFIGSFIARKLVEDNVVDKIVLLDHFGRYVDSSHGEFLDYRKFRTKGIEDRIIIERGEARYYSVISNIMERYRPELIYHLAALPLAKLPNLVSDEAIEGCVTSTSNLLEIA</sequence>
<feature type="non-terminal residue" evidence="2">
    <location>
        <position position="121"/>
    </location>
</feature>
<dbReference type="Gene3D" id="3.40.50.720">
    <property type="entry name" value="NAD(P)-binding Rossmann-like Domain"/>
    <property type="match status" value="1"/>
</dbReference>
<gene>
    <name evidence="2" type="ORF">METZ01_LOCUS475197</name>
</gene>
<name>A0A383BRB8_9ZZZZ</name>
<dbReference type="InterPro" id="IPR036291">
    <property type="entry name" value="NAD(P)-bd_dom_sf"/>
</dbReference>
<dbReference type="SUPFAM" id="SSF51735">
    <property type="entry name" value="NAD(P)-binding Rossmann-fold domains"/>
    <property type="match status" value="1"/>
</dbReference>
<dbReference type="EMBL" id="UINC01202507">
    <property type="protein sequence ID" value="SVE22343.1"/>
    <property type="molecule type" value="Genomic_DNA"/>
</dbReference>
<evidence type="ECO:0000313" key="2">
    <source>
        <dbReference type="EMBL" id="SVE22343.1"/>
    </source>
</evidence>
<feature type="domain" description="Polysaccharide biosynthesis protein CapD-like" evidence="1">
    <location>
        <begin position="5"/>
        <end position="121"/>
    </location>
</feature>
<organism evidence="2">
    <name type="scientific">marine metagenome</name>
    <dbReference type="NCBI Taxonomy" id="408172"/>
    <lineage>
        <taxon>unclassified sequences</taxon>
        <taxon>metagenomes</taxon>
        <taxon>ecological metagenomes</taxon>
    </lineage>
</organism>
<evidence type="ECO:0000259" key="1">
    <source>
        <dbReference type="Pfam" id="PF02719"/>
    </source>
</evidence>
<dbReference type="AlphaFoldDB" id="A0A383BRB8"/>
<dbReference type="InterPro" id="IPR003869">
    <property type="entry name" value="Polysac_CapD-like"/>
</dbReference>
<dbReference type="Pfam" id="PF02719">
    <property type="entry name" value="Polysacc_synt_2"/>
    <property type="match status" value="1"/>
</dbReference>
<reference evidence="2" key="1">
    <citation type="submission" date="2018-05" db="EMBL/GenBank/DDBJ databases">
        <authorList>
            <person name="Lanie J.A."/>
            <person name="Ng W.-L."/>
            <person name="Kazmierczak K.M."/>
            <person name="Andrzejewski T.M."/>
            <person name="Davidsen T.M."/>
            <person name="Wayne K.J."/>
            <person name="Tettelin H."/>
            <person name="Glass J.I."/>
            <person name="Rusch D."/>
            <person name="Podicherti R."/>
            <person name="Tsui H.-C.T."/>
            <person name="Winkler M.E."/>
        </authorList>
    </citation>
    <scope>NUCLEOTIDE SEQUENCE</scope>
</reference>
<protein>
    <recommendedName>
        <fullName evidence="1">Polysaccharide biosynthesis protein CapD-like domain-containing protein</fullName>
    </recommendedName>
</protein>
<proteinExistence type="predicted"/>
<accession>A0A383BRB8</accession>